<dbReference type="AlphaFoldDB" id="A0A8H3M3D0"/>
<sequence>MKIKQSVREIMEQAGFDLGYWNEVKDINLLTYLNYCKDKAHIKLDKSKVYKDYVDTLEYIKSNYEIGSNKNNKVTDTLEAFHDDAESSMIKRFWERYNDNDDDDDDNHATTSTQQGKSLNINYDYNKHPKLNIISLQEKNKISDNSEWFDKLYQWSYQLYSSTKYYDININTVLRAILTVFLYLLSLPHVDEPENHIKMELWAKIFSAVLSLNYDTKLASDEEQYPFFLAEFASENAVIHKDKIVVISEAAYELHCILVTVKNLNEWKVNEIRFYVATVGKTTISLSTITPIFNEEYSVMFIGMSIHLT</sequence>
<proteinExistence type="predicted"/>
<dbReference type="Proteomes" id="UP000615446">
    <property type="component" value="Unassembled WGS sequence"/>
</dbReference>
<dbReference type="OrthoDB" id="2377383at2759"/>
<organism evidence="1 2">
    <name type="scientific">Rhizophagus clarus</name>
    <dbReference type="NCBI Taxonomy" id="94130"/>
    <lineage>
        <taxon>Eukaryota</taxon>
        <taxon>Fungi</taxon>
        <taxon>Fungi incertae sedis</taxon>
        <taxon>Mucoromycota</taxon>
        <taxon>Glomeromycotina</taxon>
        <taxon>Glomeromycetes</taxon>
        <taxon>Glomerales</taxon>
        <taxon>Glomeraceae</taxon>
        <taxon>Rhizophagus</taxon>
    </lineage>
</organism>
<protein>
    <submittedName>
        <fullName evidence="1">Uncharacterized protein</fullName>
    </submittedName>
</protein>
<name>A0A8H3M3D0_9GLOM</name>
<reference evidence="1" key="1">
    <citation type="submission" date="2019-10" db="EMBL/GenBank/DDBJ databases">
        <title>Conservation and host-specific expression of non-tandemly repeated heterogenous ribosome RNA gene in arbuscular mycorrhizal fungi.</title>
        <authorList>
            <person name="Maeda T."/>
            <person name="Kobayashi Y."/>
            <person name="Nakagawa T."/>
            <person name="Ezawa T."/>
            <person name="Yamaguchi K."/>
            <person name="Bino T."/>
            <person name="Nishimoto Y."/>
            <person name="Shigenobu S."/>
            <person name="Kawaguchi M."/>
        </authorList>
    </citation>
    <scope>NUCLEOTIDE SEQUENCE</scope>
    <source>
        <strain evidence="1">HR1</strain>
    </source>
</reference>
<accession>A0A8H3M3D0</accession>
<gene>
    <name evidence="1" type="ORF">RCL2_002258400</name>
</gene>
<dbReference type="EMBL" id="BLAL01000246">
    <property type="protein sequence ID" value="GES95924.1"/>
    <property type="molecule type" value="Genomic_DNA"/>
</dbReference>
<comment type="caution">
    <text evidence="1">The sequence shown here is derived from an EMBL/GenBank/DDBJ whole genome shotgun (WGS) entry which is preliminary data.</text>
</comment>
<evidence type="ECO:0000313" key="1">
    <source>
        <dbReference type="EMBL" id="GES95924.1"/>
    </source>
</evidence>
<evidence type="ECO:0000313" key="2">
    <source>
        <dbReference type="Proteomes" id="UP000615446"/>
    </source>
</evidence>